<dbReference type="Proteomes" id="UP001175000">
    <property type="component" value="Unassembled WGS sequence"/>
</dbReference>
<comment type="caution">
    <text evidence="1">The sequence shown here is derived from an EMBL/GenBank/DDBJ whole genome shotgun (WGS) entry which is preliminary data.</text>
</comment>
<protein>
    <submittedName>
        <fullName evidence="1">Uncharacterized protein</fullName>
    </submittedName>
</protein>
<gene>
    <name evidence="1" type="ORF">B0T14DRAFT_591933</name>
</gene>
<proteinExistence type="predicted"/>
<dbReference type="EMBL" id="JAULSU010000006">
    <property type="protein sequence ID" value="KAK0613925.1"/>
    <property type="molecule type" value="Genomic_DNA"/>
</dbReference>
<accession>A0AA40BUC4</accession>
<evidence type="ECO:0000313" key="2">
    <source>
        <dbReference type="Proteomes" id="UP001175000"/>
    </source>
</evidence>
<dbReference type="AlphaFoldDB" id="A0AA40BUC4"/>
<organism evidence="1 2">
    <name type="scientific">Immersiella caudata</name>
    <dbReference type="NCBI Taxonomy" id="314043"/>
    <lineage>
        <taxon>Eukaryota</taxon>
        <taxon>Fungi</taxon>
        <taxon>Dikarya</taxon>
        <taxon>Ascomycota</taxon>
        <taxon>Pezizomycotina</taxon>
        <taxon>Sordariomycetes</taxon>
        <taxon>Sordariomycetidae</taxon>
        <taxon>Sordariales</taxon>
        <taxon>Lasiosphaeriaceae</taxon>
        <taxon>Immersiella</taxon>
    </lineage>
</organism>
<sequence length="537" mass="60834">MSGDGGGDWGGPWRVDPSMLSLMTIAFLRRFQTTDLYYSHSKRSVQQQSPRQIQTILVSIPVAIGHPRLYPHTDLDPHLCLNGPGPNLDLPSRPLIRGRDVIYRRFVNELEAAASASARTIAAEDRPDWDQLPSNVRVRAIGCELITEPSEAGASDPLDRVIQSEPLRYSHLRQVLASDHFSKRATLFVAEDYNKELISILGKNLAIPCGFFADHYSTDEGTVHTDSIRNFPTCEADVGQAEWSWRRGEATRVIIRYPVIAPQDVVPNSVFKKRPEYQGLMTTEATYANWMVERQIETPTKRDRWDHQGLVVTASAQLSYWVSECSKEGVRNAGVLLVDPSISYPPGKSLFWDQTWANLVRIAEFSDPTTSTISSVTPSADSPPPQRYTNTSLYDDIRVFALSNPATREDILAFARLFAINKWIGLINHARACLAKLRAKLYAPGIRRDNHPIDGARLYRPNWAGEWSEWVLERLADWTAGLALYQMEVESNMLALRIDPENATSYGVVGKQEAQRWHYIRRMLLRYRELYMQTSDS</sequence>
<name>A0AA40BUC4_9PEZI</name>
<evidence type="ECO:0000313" key="1">
    <source>
        <dbReference type="EMBL" id="KAK0613925.1"/>
    </source>
</evidence>
<keyword evidence="2" id="KW-1185">Reference proteome</keyword>
<reference evidence="1" key="1">
    <citation type="submission" date="2023-06" db="EMBL/GenBank/DDBJ databases">
        <title>Genome-scale phylogeny and comparative genomics of the fungal order Sordariales.</title>
        <authorList>
            <consortium name="Lawrence Berkeley National Laboratory"/>
            <person name="Hensen N."/>
            <person name="Bonometti L."/>
            <person name="Westerberg I."/>
            <person name="Brannstrom I.O."/>
            <person name="Guillou S."/>
            <person name="Cros-Aarteil S."/>
            <person name="Calhoun S."/>
            <person name="Haridas S."/>
            <person name="Kuo A."/>
            <person name="Mondo S."/>
            <person name="Pangilinan J."/>
            <person name="Riley R."/>
            <person name="Labutti K."/>
            <person name="Andreopoulos B."/>
            <person name="Lipzen A."/>
            <person name="Chen C."/>
            <person name="Yanf M."/>
            <person name="Daum C."/>
            <person name="Ng V."/>
            <person name="Clum A."/>
            <person name="Steindorff A."/>
            <person name="Ohm R."/>
            <person name="Martin F."/>
            <person name="Silar P."/>
            <person name="Natvig D."/>
            <person name="Lalanne C."/>
            <person name="Gautier V."/>
            <person name="Ament-Velasquez S.L."/>
            <person name="Kruys A."/>
            <person name="Hutchinson M.I."/>
            <person name="Powell A.J."/>
            <person name="Barry K."/>
            <person name="Miller A.N."/>
            <person name="Grigoriev I.V."/>
            <person name="Debuchy R."/>
            <person name="Gladieux P."/>
            <person name="Thoren M.H."/>
            <person name="Johannesson H."/>
        </authorList>
    </citation>
    <scope>NUCLEOTIDE SEQUENCE</scope>
    <source>
        <strain evidence="1">CBS 606.72</strain>
    </source>
</reference>